<organism evidence="2">
    <name type="scientific">bioreactor metagenome</name>
    <dbReference type="NCBI Taxonomy" id="1076179"/>
    <lineage>
        <taxon>unclassified sequences</taxon>
        <taxon>metagenomes</taxon>
        <taxon>ecological metagenomes</taxon>
    </lineage>
</organism>
<evidence type="ECO:0000259" key="1">
    <source>
        <dbReference type="Pfam" id="PF13472"/>
    </source>
</evidence>
<dbReference type="InterPro" id="IPR036514">
    <property type="entry name" value="SGNH_hydro_sf"/>
</dbReference>
<evidence type="ECO:0000313" key="2">
    <source>
        <dbReference type="EMBL" id="MPL70419.1"/>
    </source>
</evidence>
<dbReference type="PANTHER" id="PTHR30383">
    <property type="entry name" value="THIOESTERASE 1/PROTEASE 1/LYSOPHOSPHOLIPASE L1"/>
    <property type="match status" value="1"/>
</dbReference>
<name>A0A644TUT0_9ZZZZ</name>
<dbReference type="InterPro" id="IPR013830">
    <property type="entry name" value="SGNH_hydro"/>
</dbReference>
<dbReference type="CDD" id="cd00229">
    <property type="entry name" value="SGNH_hydrolase"/>
    <property type="match status" value="1"/>
</dbReference>
<dbReference type="EMBL" id="VSSQ01000053">
    <property type="protein sequence ID" value="MPL70419.1"/>
    <property type="molecule type" value="Genomic_DNA"/>
</dbReference>
<dbReference type="PANTHER" id="PTHR30383:SF5">
    <property type="entry name" value="SGNH HYDROLASE-TYPE ESTERASE DOMAIN-CONTAINING PROTEIN"/>
    <property type="match status" value="1"/>
</dbReference>
<protein>
    <recommendedName>
        <fullName evidence="1">SGNH hydrolase-type esterase domain-containing protein</fullName>
    </recommendedName>
</protein>
<feature type="domain" description="SGNH hydrolase-type esterase" evidence="1">
    <location>
        <begin position="8"/>
        <end position="223"/>
    </location>
</feature>
<comment type="caution">
    <text evidence="2">The sequence shown here is derived from an EMBL/GenBank/DDBJ whole genome shotgun (WGS) entry which is preliminary data.</text>
</comment>
<dbReference type="SUPFAM" id="SSF52266">
    <property type="entry name" value="SGNH hydrolase"/>
    <property type="match status" value="1"/>
</dbReference>
<dbReference type="Pfam" id="PF13472">
    <property type="entry name" value="Lipase_GDSL_2"/>
    <property type="match status" value="1"/>
</dbReference>
<proteinExistence type="predicted"/>
<accession>A0A644TUT0</accession>
<dbReference type="InterPro" id="IPR051532">
    <property type="entry name" value="Ester_Hydrolysis_Enzymes"/>
</dbReference>
<sequence>MVPKNVYLFGDSVARGIILDDDGSYMPIRESFASLSAQKLGITVVNKARFGCTITKGLGILHRFMSSERIPETAWEGDKGVAILEFGGNDCDFLWDQVAAKPEADHIPLTPLDTFCRVYGQMIDSLRAKGFQIALMSLPPLIAERYLAWITRNGLSREAILRWLGGVEKIFTWHEGYDRAVREIAAEKRCPLLDVRKDFLALGDYGEYICADGIHPNRAGHRLMEASLERYAALA</sequence>
<reference evidence="2" key="1">
    <citation type="submission" date="2019-08" db="EMBL/GenBank/DDBJ databases">
        <authorList>
            <person name="Kucharzyk K."/>
            <person name="Murdoch R.W."/>
            <person name="Higgins S."/>
            <person name="Loffler F."/>
        </authorList>
    </citation>
    <scope>NUCLEOTIDE SEQUENCE</scope>
</reference>
<dbReference type="Gene3D" id="3.40.50.1110">
    <property type="entry name" value="SGNH hydrolase"/>
    <property type="match status" value="1"/>
</dbReference>
<dbReference type="GO" id="GO:0004622">
    <property type="term" value="F:phosphatidylcholine lysophospholipase activity"/>
    <property type="evidence" value="ECO:0007669"/>
    <property type="project" value="TreeGrafter"/>
</dbReference>
<gene>
    <name evidence="2" type="ORF">SDC9_16175</name>
</gene>
<dbReference type="AlphaFoldDB" id="A0A644TUT0"/>